<comment type="caution">
    <text evidence="1">The sequence shown here is derived from an EMBL/GenBank/DDBJ whole genome shotgun (WGS) entry which is preliminary data.</text>
</comment>
<reference evidence="1 2" key="1">
    <citation type="submission" date="2023-03" db="EMBL/GenBank/DDBJ databases">
        <title>High recombination rates correlate with genetic variation in Cardiocondyla obscurior ants.</title>
        <authorList>
            <person name="Errbii M."/>
        </authorList>
    </citation>
    <scope>NUCLEOTIDE SEQUENCE [LARGE SCALE GENOMIC DNA]</scope>
    <source>
        <strain evidence="1">Alpha-2009</strain>
        <tissue evidence="1">Whole body</tissue>
    </source>
</reference>
<dbReference type="EMBL" id="JADYXP020000007">
    <property type="protein sequence ID" value="KAL0120964.1"/>
    <property type="molecule type" value="Genomic_DNA"/>
</dbReference>
<keyword evidence="2" id="KW-1185">Reference proteome</keyword>
<sequence>MLLREPRPKPLVMSGKLFAVVVSVNVSMDIVDILLPILRDRLLLVVQVGSQIRRLSVLQVLMVLVRLLSILGLRWRDVGRRLNDRLRWYGFRGCKSITNTSMR</sequence>
<protein>
    <submittedName>
        <fullName evidence="1">Uncharacterized protein</fullName>
    </submittedName>
</protein>
<name>A0AAW2G153_9HYME</name>
<organism evidence="1 2">
    <name type="scientific">Cardiocondyla obscurior</name>
    <dbReference type="NCBI Taxonomy" id="286306"/>
    <lineage>
        <taxon>Eukaryota</taxon>
        <taxon>Metazoa</taxon>
        <taxon>Ecdysozoa</taxon>
        <taxon>Arthropoda</taxon>
        <taxon>Hexapoda</taxon>
        <taxon>Insecta</taxon>
        <taxon>Pterygota</taxon>
        <taxon>Neoptera</taxon>
        <taxon>Endopterygota</taxon>
        <taxon>Hymenoptera</taxon>
        <taxon>Apocrita</taxon>
        <taxon>Aculeata</taxon>
        <taxon>Formicoidea</taxon>
        <taxon>Formicidae</taxon>
        <taxon>Myrmicinae</taxon>
        <taxon>Cardiocondyla</taxon>
    </lineage>
</organism>
<accession>A0AAW2G153</accession>
<dbReference type="AlphaFoldDB" id="A0AAW2G153"/>
<proteinExistence type="predicted"/>
<gene>
    <name evidence="1" type="ORF">PUN28_008583</name>
</gene>
<evidence type="ECO:0000313" key="1">
    <source>
        <dbReference type="EMBL" id="KAL0120964.1"/>
    </source>
</evidence>
<dbReference type="Proteomes" id="UP001430953">
    <property type="component" value="Unassembled WGS sequence"/>
</dbReference>
<evidence type="ECO:0000313" key="2">
    <source>
        <dbReference type="Proteomes" id="UP001430953"/>
    </source>
</evidence>